<evidence type="ECO:0000313" key="3">
    <source>
        <dbReference type="Proteomes" id="UP000651482"/>
    </source>
</evidence>
<protein>
    <submittedName>
        <fullName evidence="2">M15 family metallopeptidase</fullName>
    </submittedName>
</protein>
<feature type="domain" description="D-alanyl-D-alanine carboxypeptidase-like core" evidence="1">
    <location>
        <begin position="110"/>
        <end position="236"/>
    </location>
</feature>
<evidence type="ECO:0000259" key="1">
    <source>
        <dbReference type="Pfam" id="PF02557"/>
    </source>
</evidence>
<dbReference type="InterPro" id="IPR009045">
    <property type="entry name" value="Zn_M74/Hedgehog-like"/>
</dbReference>
<reference evidence="2" key="1">
    <citation type="submission" date="2020-08" db="EMBL/GenBank/DDBJ databases">
        <title>Genome public.</title>
        <authorList>
            <person name="Liu C."/>
            <person name="Sun Q."/>
        </authorList>
    </citation>
    <scope>NUCLEOTIDE SEQUENCE</scope>
    <source>
        <strain evidence="2">NSJ-40</strain>
    </source>
</reference>
<dbReference type="AlphaFoldDB" id="A0A926DBI0"/>
<dbReference type="Gene3D" id="3.30.200.180">
    <property type="match status" value="1"/>
</dbReference>
<dbReference type="Proteomes" id="UP000651482">
    <property type="component" value="Unassembled WGS sequence"/>
</dbReference>
<dbReference type="SUPFAM" id="SSF55166">
    <property type="entry name" value="Hedgehog/DD-peptidase"/>
    <property type="match status" value="1"/>
</dbReference>
<evidence type="ECO:0000313" key="2">
    <source>
        <dbReference type="EMBL" id="MBC8534822.1"/>
    </source>
</evidence>
<keyword evidence="3" id="KW-1185">Reference proteome</keyword>
<dbReference type="InterPro" id="IPR003709">
    <property type="entry name" value="VanY-like_core_dom"/>
</dbReference>
<sequence length="312" mass="34911">MLCVLTGFFLLAAGLCVLLFPHRKEAAYQALQTKEPQSKSLQTQSVHTDPELSNYHTVSLKESEIHSGELILVNSENEFWDPADETNLVCVFDGKTASYNVSDKNVEVASQVLAPLNQMLDDFYARYQTDAVLVASGYRSFALQASLLEDEIAQEGSTEAARWITQPGYSEHHTGLAVDLSIYHTETGLSESYDGTGIYSWINENAPRYGFVVRYSNEKQAVTGIAAEPWHFRYVGVPHASVMQENGFCLEEYLSFLQAYAFERQHLRVQCGDTTYTIYYTDQLDVPVPNDRAYSISGNNVDGFIVTVTETT</sequence>
<dbReference type="Pfam" id="PF02557">
    <property type="entry name" value="VanY"/>
    <property type="match status" value="1"/>
</dbReference>
<dbReference type="PANTHER" id="PTHR34385:SF1">
    <property type="entry name" value="PEPTIDOGLYCAN L-ALANYL-D-GLUTAMATE ENDOPEPTIDASE CWLK"/>
    <property type="match status" value="1"/>
</dbReference>
<dbReference type="Gene3D" id="3.30.1380.10">
    <property type="match status" value="1"/>
</dbReference>
<dbReference type="InterPro" id="IPR052179">
    <property type="entry name" value="DD-CPase-like"/>
</dbReference>
<dbReference type="EMBL" id="JACRSN010000024">
    <property type="protein sequence ID" value="MBC8534822.1"/>
    <property type="molecule type" value="Genomic_DNA"/>
</dbReference>
<proteinExistence type="predicted"/>
<comment type="caution">
    <text evidence="2">The sequence shown here is derived from an EMBL/GenBank/DDBJ whole genome shotgun (WGS) entry which is preliminary data.</text>
</comment>
<dbReference type="GO" id="GO:0008233">
    <property type="term" value="F:peptidase activity"/>
    <property type="evidence" value="ECO:0007669"/>
    <property type="project" value="InterPro"/>
</dbReference>
<name>A0A926DBI0_9FIRM</name>
<dbReference type="RefSeq" id="WP_249320436.1">
    <property type="nucleotide sequence ID" value="NZ_JACRSN010000024.1"/>
</dbReference>
<dbReference type="GO" id="GO:0006508">
    <property type="term" value="P:proteolysis"/>
    <property type="evidence" value="ECO:0007669"/>
    <property type="project" value="InterPro"/>
</dbReference>
<dbReference type="InterPro" id="IPR058193">
    <property type="entry name" value="VanY/YodJ_core_dom"/>
</dbReference>
<organism evidence="2 3">
    <name type="scientific">Yeguia hominis</name>
    <dbReference type="NCBI Taxonomy" id="2763662"/>
    <lineage>
        <taxon>Bacteria</taxon>
        <taxon>Bacillati</taxon>
        <taxon>Bacillota</taxon>
        <taxon>Clostridia</taxon>
        <taxon>Eubacteriales</taxon>
        <taxon>Yeguiaceae</taxon>
        <taxon>Yeguia</taxon>
    </lineage>
</organism>
<dbReference type="PANTHER" id="PTHR34385">
    <property type="entry name" value="D-ALANYL-D-ALANINE CARBOXYPEPTIDASE"/>
    <property type="match status" value="1"/>
</dbReference>
<gene>
    <name evidence="2" type="ORF">IAG03_12685</name>
</gene>
<dbReference type="CDD" id="cd14852">
    <property type="entry name" value="LD-carboxypeptidase"/>
    <property type="match status" value="1"/>
</dbReference>
<accession>A0A926DBI0</accession>